<proteinExistence type="predicted"/>
<dbReference type="EMBL" id="JAUOZS010000001">
    <property type="protein sequence ID" value="MDT8900371.1"/>
    <property type="molecule type" value="Genomic_DNA"/>
</dbReference>
<comment type="caution">
    <text evidence="3">The sequence shown here is derived from an EMBL/GenBank/DDBJ whole genome shotgun (WGS) entry which is preliminary data.</text>
</comment>
<dbReference type="PANTHER" id="PTHR46558:SF4">
    <property type="entry name" value="DNA-BIDING PHAGE PROTEIN"/>
    <property type="match status" value="1"/>
</dbReference>
<dbReference type="Proteomes" id="UP001254848">
    <property type="component" value="Unassembled WGS sequence"/>
</dbReference>
<organism evidence="3 4">
    <name type="scientific">Anaeroselena agilis</name>
    <dbReference type="NCBI Taxonomy" id="3063788"/>
    <lineage>
        <taxon>Bacteria</taxon>
        <taxon>Bacillati</taxon>
        <taxon>Bacillota</taxon>
        <taxon>Negativicutes</taxon>
        <taxon>Acetonemataceae</taxon>
        <taxon>Anaeroselena</taxon>
    </lineage>
</organism>
<dbReference type="CDD" id="cd00093">
    <property type="entry name" value="HTH_XRE"/>
    <property type="match status" value="1"/>
</dbReference>
<dbReference type="SUPFAM" id="SSF47413">
    <property type="entry name" value="lambda repressor-like DNA-binding domains"/>
    <property type="match status" value="1"/>
</dbReference>
<dbReference type="Pfam" id="PF01381">
    <property type="entry name" value="HTH_3"/>
    <property type="match status" value="1"/>
</dbReference>
<sequence length="84" mass="9672">MRVKNAKFKELRKKAGYNQAELGRELGITKDYVNAIENGRQSPGFALAKRIADFFSVTVDELFFCQFTEQNVRQEMDDFCANGR</sequence>
<dbReference type="PANTHER" id="PTHR46558">
    <property type="entry name" value="TRACRIPTIONAL REGULATORY PROTEIN-RELATED-RELATED"/>
    <property type="match status" value="1"/>
</dbReference>
<dbReference type="PROSITE" id="PS50943">
    <property type="entry name" value="HTH_CROC1"/>
    <property type="match status" value="1"/>
</dbReference>
<evidence type="ECO:0000256" key="1">
    <source>
        <dbReference type="ARBA" id="ARBA00023125"/>
    </source>
</evidence>
<dbReference type="Gene3D" id="1.10.260.40">
    <property type="entry name" value="lambda repressor-like DNA-binding domains"/>
    <property type="match status" value="1"/>
</dbReference>
<dbReference type="SMART" id="SM00530">
    <property type="entry name" value="HTH_XRE"/>
    <property type="match status" value="1"/>
</dbReference>
<evidence type="ECO:0000313" key="4">
    <source>
        <dbReference type="Proteomes" id="UP001254848"/>
    </source>
</evidence>
<dbReference type="InterPro" id="IPR010982">
    <property type="entry name" value="Lambda_DNA-bd_dom_sf"/>
</dbReference>
<protein>
    <submittedName>
        <fullName evidence="3">Helix-turn-helix transcriptional regulator</fullName>
    </submittedName>
</protein>
<accession>A0ABU3NU75</accession>
<evidence type="ECO:0000313" key="3">
    <source>
        <dbReference type="EMBL" id="MDT8900371.1"/>
    </source>
</evidence>
<name>A0ABU3NU75_9FIRM</name>
<feature type="domain" description="HTH cro/C1-type" evidence="2">
    <location>
        <begin position="8"/>
        <end position="62"/>
    </location>
</feature>
<evidence type="ECO:0000259" key="2">
    <source>
        <dbReference type="PROSITE" id="PS50943"/>
    </source>
</evidence>
<keyword evidence="1" id="KW-0238">DNA-binding</keyword>
<dbReference type="RefSeq" id="WP_413778919.1">
    <property type="nucleotide sequence ID" value="NZ_JAUOZS010000001.1"/>
</dbReference>
<keyword evidence="4" id="KW-1185">Reference proteome</keyword>
<gene>
    <name evidence="3" type="ORF">Q4T40_03835</name>
</gene>
<dbReference type="InterPro" id="IPR001387">
    <property type="entry name" value="Cro/C1-type_HTH"/>
</dbReference>
<reference evidence="3 4" key="1">
    <citation type="submission" date="2023-07" db="EMBL/GenBank/DDBJ databases">
        <title>The novel representative of Negativicutes class, Anaeroselena agilis gen. nov. sp. nov.</title>
        <authorList>
            <person name="Prokofeva M.I."/>
            <person name="Elcheninov A.G."/>
            <person name="Klyukina A."/>
            <person name="Kublanov I.V."/>
            <person name="Frolov E.N."/>
            <person name="Podosokorskaya O.A."/>
        </authorList>
    </citation>
    <scope>NUCLEOTIDE SEQUENCE [LARGE SCALE GENOMIC DNA]</scope>
    <source>
        <strain evidence="3 4">4137-cl</strain>
    </source>
</reference>